<gene>
    <name evidence="2" type="ORF">CYCCA115_LOCUS7653</name>
</gene>
<evidence type="ECO:0000313" key="2">
    <source>
        <dbReference type="EMBL" id="CAJ1941769.1"/>
    </source>
</evidence>
<dbReference type="AlphaFoldDB" id="A0AAD2CPE8"/>
<accession>A0AAD2CPE8</accession>
<dbReference type="Proteomes" id="UP001295423">
    <property type="component" value="Unassembled WGS sequence"/>
</dbReference>
<reference evidence="2" key="1">
    <citation type="submission" date="2023-08" db="EMBL/GenBank/DDBJ databases">
        <authorList>
            <person name="Audoor S."/>
            <person name="Bilcke G."/>
        </authorList>
    </citation>
    <scope>NUCLEOTIDE SEQUENCE</scope>
</reference>
<evidence type="ECO:0000313" key="3">
    <source>
        <dbReference type="Proteomes" id="UP001295423"/>
    </source>
</evidence>
<name>A0AAD2CPE8_9STRA</name>
<sequence>MAEPAILRQLFVRIRLTQAVADTMVDDHNINSTATLTKIKPDTVSKLVKTLRHPGGGGNGHVIPFQVQQGMAPQTPRPHLSRSSYSDHWPPCPN</sequence>
<feature type="region of interest" description="Disordered" evidence="1">
    <location>
        <begin position="70"/>
        <end position="94"/>
    </location>
</feature>
<evidence type="ECO:0000256" key="1">
    <source>
        <dbReference type="SAM" id="MobiDB-lite"/>
    </source>
</evidence>
<proteinExistence type="predicted"/>
<dbReference type="EMBL" id="CAKOGP040001077">
    <property type="protein sequence ID" value="CAJ1941769.1"/>
    <property type="molecule type" value="Genomic_DNA"/>
</dbReference>
<comment type="caution">
    <text evidence="2">The sequence shown here is derived from an EMBL/GenBank/DDBJ whole genome shotgun (WGS) entry which is preliminary data.</text>
</comment>
<protein>
    <submittedName>
        <fullName evidence="2">Uncharacterized protein</fullName>
    </submittedName>
</protein>
<keyword evidence="3" id="KW-1185">Reference proteome</keyword>
<organism evidence="2 3">
    <name type="scientific">Cylindrotheca closterium</name>
    <dbReference type="NCBI Taxonomy" id="2856"/>
    <lineage>
        <taxon>Eukaryota</taxon>
        <taxon>Sar</taxon>
        <taxon>Stramenopiles</taxon>
        <taxon>Ochrophyta</taxon>
        <taxon>Bacillariophyta</taxon>
        <taxon>Bacillariophyceae</taxon>
        <taxon>Bacillariophycidae</taxon>
        <taxon>Bacillariales</taxon>
        <taxon>Bacillariaceae</taxon>
        <taxon>Cylindrotheca</taxon>
    </lineage>
</organism>